<dbReference type="OMA" id="HSDRFEF"/>
<evidence type="ECO:0000256" key="8">
    <source>
        <dbReference type="ARBA" id="ARBA00023242"/>
    </source>
</evidence>
<feature type="region of interest" description="Disordered" evidence="10">
    <location>
        <begin position="1"/>
        <end position="20"/>
    </location>
</feature>
<evidence type="ECO:0000256" key="6">
    <source>
        <dbReference type="ARBA" id="ARBA00023125"/>
    </source>
</evidence>
<comment type="similarity">
    <text evidence="9">Belongs to the HSF family.</text>
</comment>
<evidence type="ECO:0000256" key="9">
    <source>
        <dbReference type="RuleBase" id="RU004020"/>
    </source>
</evidence>
<dbReference type="FunFam" id="1.10.10.10:FF:000037">
    <property type="entry name" value="Heat stress transcription factor B-4"/>
    <property type="match status" value="1"/>
</dbReference>
<feature type="compositionally biased region" description="Basic and acidic residues" evidence="10">
    <location>
        <begin position="121"/>
        <end position="133"/>
    </location>
</feature>
<sequence>MSAATAAGSKGFSAQPGSATGATTPFATVNVSPFLWKTWNLVSDASSDHIISWSANGRTFTVWQPDLLETEHLPNTFKHSNFASFVRQLNNYGFRKCHSDRFEFGVEGFEQGKPELLTSLRRHDAPRNKKGGDAKGGGGKAAAGSASAANARGGGGAKKKNLMEGTPDHGAQSLEIGAYGGITSEVEQLKRDRLLLLKEVMRLRDVQNNTTEEVRRLSARLQATEQFQSQMMSFVEAVQQQGGGANGLAGSFGNADEMIARFGGSLGPRKAARKRRQMFLPSSSSGGGGGGSGGGGGGGVAGAGVDATRSAIQEVQDEIDEIDDALMTAQAYGPLSPNPHAAIQLPENEGAWLDMLGGGDDDDALVDGVDLTPASPPRVHVGGQRVRQSPLITSMSDVDLALAAAASGGSGGNSPGETAVDDADAADQAAARRGERQRDPHPQPDAFVANILNRGPSLEKQLSLGFLDHMDSADIGEMVRDMNIGVGSGGSDEFTRRVDALSDVIK</sequence>
<name>A0A7R9TYS9_MICPS</name>
<keyword evidence="8" id="KW-0539">Nucleus</keyword>
<dbReference type="EMBL" id="HBDY01014851">
    <property type="protein sequence ID" value="CAD8248531.1"/>
    <property type="molecule type" value="Transcribed_RNA"/>
</dbReference>
<dbReference type="Pfam" id="PF00447">
    <property type="entry name" value="HSF_DNA-bind"/>
    <property type="match status" value="1"/>
</dbReference>
<evidence type="ECO:0000256" key="4">
    <source>
        <dbReference type="ARBA" id="ARBA00023015"/>
    </source>
</evidence>
<comment type="subcellular location">
    <subcellularLocation>
        <location evidence="1">Nucleus</location>
    </subcellularLocation>
</comment>
<feature type="region of interest" description="Disordered" evidence="10">
    <location>
        <begin position="406"/>
        <end position="445"/>
    </location>
</feature>
<feature type="region of interest" description="Disordered" evidence="10">
    <location>
        <begin position="117"/>
        <end position="165"/>
    </location>
</feature>
<dbReference type="InterPro" id="IPR000232">
    <property type="entry name" value="HSF_DNA-bd"/>
</dbReference>
<dbReference type="SUPFAM" id="SSF46785">
    <property type="entry name" value="Winged helix' DNA-binding domain"/>
    <property type="match status" value="1"/>
</dbReference>
<organism evidence="12">
    <name type="scientific">Micromonas pusilla</name>
    <name type="common">Picoplanktonic green alga</name>
    <name type="synonym">Chromulina pusilla</name>
    <dbReference type="NCBI Taxonomy" id="38833"/>
    <lineage>
        <taxon>Eukaryota</taxon>
        <taxon>Viridiplantae</taxon>
        <taxon>Chlorophyta</taxon>
        <taxon>Mamiellophyceae</taxon>
        <taxon>Mamiellales</taxon>
        <taxon>Mamiellaceae</taxon>
        <taxon>Micromonas</taxon>
    </lineage>
</organism>
<dbReference type="PANTHER" id="PTHR10015">
    <property type="entry name" value="HEAT SHOCK TRANSCRIPTION FACTOR"/>
    <property type="match status" value="1"/>
</dbReference>
<evidence type="ECO:0000256" key="5">
    <source>
        <dbReference type="ARBA" id="ARBA00023016"/>
    </source>
</evidence>
<reference evidence="12" key="1">
    <citation type="submission" date="2021-01" db="EMBL/GenBank/DDBJ databases">
        <authorList>
            <person name="Corre E."/>
            <person name="Pelletier E."/>
            <person name="Niang G."/>
            <person name="Scheremetjew M."/>
            <person name="Finn R."/>
            <person name="Kale V."/>
            <person name="Holt S."/>
            <person name="Cochrane G."/>
            <person name="Meng A."/>
            <person name="Brown T."/>
            <person name="Cohen L."/>
        </authorList>
    </citation>
    <scope>NUCLEOTIDE SEQUENCE</scope>
    <source>
        <strain evidence="12">RCC1614</strain>
    </source>
</reference>
<evidence type="ECO:0000256" key="10">
    <source>
        <dbReference type="SAM" id="MobiDB-lite"/>
    </source>
</evidence>
<feature type="region of interest" description="Disordered" evidence="10">
    <location>
        <begin position="271"/>
        <end position="302"/>
    </location>
</feature>
<dbReference type="GO" id="GO:0005634">
    <property type="term" value="C:nucleus"/>
    <property type="evidence" value="ECO:0007669"/>
    <property type="project" value="UniProtKB-SubCell"/>
</dbReference>
<evidence type="ECO:0000256" key="3">
    <source>
        <dbReference type="ARBA" id="ARBA00022553"/>
    </source>
</evidence>
<dbReference type="InterPro" id="IPR036388">
    <property type="entry name" value="WH-like_DNA-bd_sf"/>
</dbReference>
<dbReference type="GO" id="GO:0003700">
    <property type="term" value="F:DNA-binding transcription factor activity"/>
    <property type="evidence" value="ECO:0007669"/>
    <property type="project" value="InterPro"/>
</dbReference>
<evidence type="ECO:0000259" key="11">
    <source>
        <dbReference type="SMART" id="SM00415"/>
    </source>
</evidence>
<dbReference type="PANTHER" id="PTHR10015:SF427">
    <property type="entry name" value="HEAT SHOCK FACTOR PROTEIN"/>
    <property type="match status" value="1"/>
</dbReference>
<feature type="compositionally biased region" description="Low complexity" evidence="10">
    <location>
        <begin position="142"/>
        <end position="151"/>
    </location>
</feature>
<proteinExistence type="inferred from homology"/>
<keyword evidence="7" id="KW-0804">Transcription</keyword>
<dbReference type="SMART" id="SM00415">
    <property type="entry name" value="HSF"/>
    <property type="match status" value="1"/>
</dbReference>
<evidence type="ECO:0000256" key="7">
    <source>
        <dbReference type="ARBA" id="ARBA00023163"/>
    </source>
</evidence>
<dbReference type="AlphaFoldDB" id="A0A7R9TYS9"/>
<feature type="domain" description="HSF-type DNA-binding" evidence="11">
    <location>
        <begin position="30"/>
        <end position="123"/>
    </location>
</feature>
<protein>
    <recommendedName>
        <fullName evidence="11">HSF-type DNA-binding domain-containing protein</fullName>
    </recommendedName>
</protein>
<feature type="compositionally biased region" description="Basic and acidic residues" evidence="10">
    <location>
        <begin position="430"/>
        <end position="442"/>
    </location>
</feature>
<accession>A0A7R9TYS9</accession>
<evidence type="ECO:0000256" key="1">
    <source>
        <dbReference type="ARBA" id="ARBA00004123"/>
    </source>
</evidence>
<dbReference type="Gene3D" id="1.10.10.10">
    <property type="entry name" value="Winged helix-like DNA-binding domain superfamily/Winged helix DNA-binding domain"/>
    <property type="match status" value="1"/>
</dbReference>
<comment type="subunit">
    <text evidence="2">Homotrimer.</text>
</comment>
<evidence type="ECO:0000256" key="2">
    <source>
        <dbReference type="ARBA" id="ARBA00011233"/>
    </source>
</evidence>
<keyword evidence="4" id="KW-0805">Transcription regulation</keyword>
<dbReference type="InterPro" id="IPR036390">
    <property type="entry name" value="WH_DNA-bd_sf"/>
</dbReference>
<gene>
    <name evidence="12" type="ORF">MPUS1402_LOCUS11256</name>
</gene>
<dbReference type="GO" id="GO:0043565">
    <property type="term" value="F:sequence-specific DNA binding"/>
    <property type="evidence" value="ECO:0007669"/>
    <property type="project" value="InterPro"/>
</dbReference>
<keyword evidence="5" id="KW-0346">Stress response</keyword>
<keyword evidence="3" id="KW-0597">Phosphoprotein</keyword>
<dbReference type="PRINTS" id="PR00056">
    <property type="entry name" value="HSFDOMAIN"/>
</dbReference>
<keyword evidence="6" id="KW-0238">DNA-binding</keyword>
<evidence type="ECO:0000313" key="12">
    <source>
        <dbReference type="EMBL" id="CAD8248531.1"/>
    </source>
</evidence>
<feature type="compositionally biased region" description="Gly residues" evidence="10">
    <location>
        <begin position="285"/>
        <end position="302"/>
    </location>
</feature>